<dbReference type="InterPro" id="IPR050091">
    <property type="entry name" value="PKS_NRPS_Biosynth_Enz"/>
</dbReference>
<dbReference type="InterPro" id="IPR056501">
    <property type="entry name" value="NAD-bd_HRPKS_sdrA"/>
</dbReference>
<dbReference type="SMART" id="SM00827">
    <property type="entry name" value="PKS_AT"/>
    <property type="match status" value="1"/>
</dbReference>
<dbReference type="OrthoDB" id="329835at2759"/>
<dbReference type="Pfam" id="PF00109">
    <property type="entry name" value="ketoacyl-synt"/>
    <property type="match status" value="1"/>
</dbReference>
<keyword evidence="4" id="KW-0511">Multifunctional enzyme</keyword>
<accession>A0A0U1LSW1</accession>
<dbReference type="STRING" id="28573.A0A0U1LSW1"/>
<dbReference type="Pfam" id="PF13602">
    <property type="entry name" value="ADH_zinc_N_2"/>
    <property type="match status" value="1"/>
</dbReference>
<dbReference type="Pfam" id="PF08240">
    <property type="entry name" value="ADH_N"/>
    <property type="match status" value="1"/>
</dbReference>
<dbReference type="SUPFAM" id="SSF47336">
    <property type="entry name" value="ACP-like"/>
    <property type="match status" value="1"/>
</dbReference>
<dbReference type="InterPro" id="IPR016039">
    <property type="entry name" value="Thiolase-like"/>
</dbReference>
<dbReference type="InterPro" id="IPR018201">
    <property type="entry name" value="Ketoacyl_synth_AS"/>
</dbReference>
<dbReference type="EMBL" id="CVMT01000002">
    <property type="protein sequence ID" value="CRG86478.1"/>
    <property type="molecule type" value="Genomic_DNA"/>
</dbReference>
<dbReference type="GO" id="GO:0016491">
    <property type="term" value="F:oxidoreductase activity"/>
    <property type="evidence" value="ECO:0007669"/>
    <property type="project" value="InterPro"/>
</dbReference>
<dbReference type="InterPro" id="IPR014031">
    <property type="entry name" value="Ketoacyl_synth_C"/>
</dbReference>
<dbReference type="InterPro" id="IPR014030">
    <property type="entry name" value="Ketoacyl_synth_N"/>
</dbReference>
<dbReference type="FunFam" id="3.40.50.720:FF:000209">
    <property type="entry name" value="Polyketide synthase Pks12"/>
    <property type="match status" value="1"/>
</dbReference>
<dbReference type="SUPFAM" id="SSF50129">
    <property type="entry name" value="GroES-like"/>
    <property type="match status" value="1"/>
</dbReference>
<dbReference type="GO" id="GO:0006633">
    <property type="term" value="P:fatty acid biosynthetic process"/>
    <property type="evidence" value="ECO:0007669"/>
    <property type="project" value="InterPro"/>
</dbReference>
<dbReference type="InterPro" id="IPR049551">
    <property type="entry name" value="PKS_DH_C"/>
</dbReference>
<dbReference type="SUPFAM" id="SSF53901">
    <property type="entry name" value="Thiolase-like"/>
    <property type="match status" value="1"/>
</dbReference>
<evidence type="ECO:0000256" key="3">
    <source>
        <dbReference type="ARBA" id="ARBA00022679"/>
    </source>
</evidence>
<dbReference type="Gene3D" id="3.40.47.10">
    <property type="match status" value="1"/>
</dbReference>
<dbReference type="SUPFAM" id="SSF51735">
    <property type="entry name" value="NAD(P)-binding Rossmann-fold domains"/>
    <property type="match status" value="2"/>
</dbReference>
<dbReference type="PROSITE" id="PS52019">
    <property type="entry name" value="PKS_MFAS_DH"/>
    <property type="match status" value="1"/>
</dbReference>
<dbReference type="SMART" id="SM00829">
    <property type="entry name" value="PKS_ER"/>
    <property type="match status" value="1"/>
</dbReference>
<dbReference type="InterPro" id="IPR013968">
    <property type="entry name" value="PKS_KR"/>
</dbReference>
<dbReference type="SUPFAM" id="SSF55048">
    <property type="entry name" value="Probable ACP-binding domain of malonyl-CoA ACP transacylase"/>
    <property type="match status" value="1"/>
</dbReference>
<dbReference type="GO" id="GO:0004312">
    <property type="term" value="F:fatty acid synthase activity"/>
    <property type="evidence" value="ECO:0007669"/>
    <property type="project" value="TreeGrafter"/>
</dbReference>
<keyword evidence="3" id="KW-0808">Transferase</keyword>
<feature type="domain" description="Ketosynthase family 3 (KS3)" evidence="7">
    <location>
        <begin position="33"/>
        <end position="458"/>
    </location>
</feature>
<reference evidence="9 10" key="1">
    <citation type="submission" date="2015-04" db="EMBL/GenBank/DDBJ databases">
        <authorList>
            <person name="Syromyatnikov M.Y."/>
            <person name="Popov V.N."/>
        </authorList>
    </citation>
    <scope>NUCLEOTIDE SEQUENCE [LARGE SCALE GENOMIC DNA]</scope>
    <source>
        <strain evidence="9">WF-38-12</strain>
    </source>
</reference>
<feature type="region of interest" description="N-terminal hotdog fold" evidence="5">
    <location>
        <begin position="935"/>
        <end position="1070"/>
    </location>
</feature>
<dbReference type="Proteomes" id="UP000054383">
    <property type="component" value="Unassembled WGS sequence"/>
</dbReference>
<dbReference type="InterPro" id="IPR020841">
    <property type="entry name" value="PKS_Beta-ketoAc_synthase_dom"/>
</dbReference>
<dbReference type="InterPro" id="IPR016035">
    <property type="entry name" value="Acyl_Trfase/lysoPLipase"/>
</dbReference>
<dbReference type="PROSITE" id="PS00606">
    <property type="entry name" value="KS3_1"/>
    <property type="match status" value="1"/>
</dbReference>
<dbReference type="InterPro" id="IPR014043">
    <property type="entry name" value="Acyl_transferase_dom"/>
</dbReference>
<sequence>MNSVCDGPHMASAVPDATPADAQGASQYDNYTQQPIAIIGYACRLPGQVSSPNDLWELCTRKRSGWSPIPKDRFSSDAFHHPNASKLGTFNPTGGYFLQDDIAHFDAPFFNITAQEAVSMDPQQRLLLECSYEALESAGIAKESLAGRNVGVFVGGNFADYEINNLRDVETIPMHQPTGCAPSLQSNRISYFFDFRGPSFTVDSACSSSLVAVHAAVQSLRIGESTETLVAGCRLNVLPDLFVSMSMSQLFNDEGKTYAFEERANSGFARGEGAGVVLLKPLDAALRDRDPVRAVIVNSGISQDGRTQGITMPNGDAQEELIRRVYREANIRPEDCGFVEMHGTGTKVGDPIEARAAHAALGAGRSPKNPLYIGSVKSNIGHLEGASGVVALIKAAMMLDNGLLLPNADFKKPNENIPLEKWNMKVVTSTRPWPRGKKYISVSNYGFGGTNAHVILERPPLVVKGAATAEASPKGSLGDPKSKLIVISANDKDSLQARIKDYGIYFEQRPEVFEKTLFGNFAYTLGSKLSHLSYRVALPATSLDELGIRLAQMKIHPSRVLREPRIGFVFTGQGAQWAEMGMSLMNEYPIFASAISRADQCLRHLGAPFSLVEELCKDVMVSEIDSPHLSQPTCTAIQIALVLLLKSWGIRPSSVIGHSSGEIAASFAAGVYDLDCAMSLAYHRGQMTSLLKEKHPNLRGGMIAVGASPEEVSPILKTLRDGYATVACVNSPSSVTVSGDLAAIQELEQILQLKQLFNRRLKIDVAYHSDHMKIIEEAYFESIASIKPRLGSEYVKFYSSVFGKIANHTMLNASYWVQNLTSPVLFPDALSEMFSDNEESPNLLVELGPHSALKGPIMDTLKYLGSTVSKIGYTPTIVRNMNVHESLLNVAATAAGRDNRFLTDIPRYPWQHSTRYWHEPRIAQKHRTRDGAIRNDILGVLANYSNDIEPTWRNIIRLDDIPWLRDHRMQGMVVYPLAGYVVMALEAAKVRAQWRNLSFAAYELREVVVESALILADDVDVETTISLRPYYEGTRGSSDVWDEFKIHSWGSERGWIQHCRGLIKVQSKPGSSGIGVSDHDRYLNDYTISKKKEIEAASVNKIHEQYLYKVLSDLGAHYGRTFQGLENCHADSHHSYADLYIRSTASLMPKGFQPQLSLQPAFLDGLLHLAWPILGQGRMELETLYMPTLIKRATISCSCPSVPGDYVKIHGTGSPHLQSPEPTNFDFFATDNASSETLITVHGLVMTPIRDNGLHQNTAARKLCYKLHWQPLPTVHTNALSFCNEPIVSHIATPFNHNISDITSISETNATADIADFNDIPLNEINNGPANGDMFLAHSPTGNGSGASVVTNGYRHDDKMEIDNALPTPDDNEHIVVTFGLGDNGMITELVKLLNAGASFPRRMDTIKKSECVNRGVIIVQSPTTSLRDMTNAEFNSIQFILLNAESTLWVYDSTSPDSQMTVGLARSVRSESMAKLATLGLRTQDARTASGVISRVLSFMRSNDDTEACPDFEFKFEGSELLVPRAVEDEVSNSFIHKETSDLAIAIQPFHQPGRRFKISIRSPGSLDTLYFADDSASVLDAAFVEVEVKATGINFKDIVVSMGQLSQPYIGVECSGIVTSVGHDVTDVQVGQHVMCMTEGSYSTYARCSSTSVVPVPDCLSLHEAATIPVAFCTAYYGLFDLGRLSTSERVLIHAGAGGVGQAAIQLAQMVGADVFITVGNQEKKEFLMERYHICEDRIFYSRDASFGHAIRNATNNEGVDVILNSLAGDLLRETWECLAPFGRFIEIGKADITKNSRLEMIKFEENVTFSSVDLTKVAKFRPHLMKRLLTDVCKLIDGGSIKPISPITKYSISEVETAFRTLQTGKNIGKAVVISRPNDKVKAVLPKSSSTLLRPDAAYILVGGIGGIGRSMAKWMSSKGARHIVLTSRNATITKEIQKLRDQVAVYGTHIHVKVCDISDSLSVETLVKEGLRDLPPIRGVVHGAMVLRDTLFEQMSLEDFQAVAACKVEGAWNLHYSLANSPLDFFIALSSVAGVIGNRGQAAYSAANVFLDGFMEYRRSQNLPGTAIDLAAVTNAGYLADSDLTRRQEVLKNIGSSTIDESEVLALLALAITGDIAKTPLGQCITGLEINESFDSFWVQDAKFSFLRAAAESNTGNSARGSQDMSLRAVFKSTNSTEEAVEKCYQHLVVKLSDVLGLSPDDMDCSTRVSSLGLDSLVAIEVRNWIAREAEANVQVLELLSSDSLIKLASLILTKSKLWADI</sequence>
<organism evidence="9 10">
    <name type="scientific">Talaromyces islandicus</name>
    <name type="common">Penicillium islandicum</name>
    <dbReference type="NCBI Taxonomy" id="28573"/>
    <lineage>
        <taxon>Eukaryota</taxon>
        <taxon>Fungi</taxon>
        <taxon>Dikarya</taxon>
        <taxon>Ascomycota</taxon>
        <taxon>Pezizomycotina</taxon>
        <taxon>Eurotiomycetes</taxon>
        <taxon>Eurotiomycetidae</taxon>
        <taxon>Eurotiales</taxon>
        <taxon>Trichocomaceae</taxon>
        <taxon>Talaromyces</taxon>
        <taxon>Talaromyces sect. Islandici</taxon>
    </lineage>
</organism>
<dbReference type="GO" id="GO:1901336">
    <property type="term" value="P:lactone biosynthetic process"/>
    <property type="evidence" value="ECO:0007669"/>
    <property type="project" value="UniProtKB-ARBA"/>
</dbReference>
<evidence type="ECO:0000256" key="1">
    <source>
        <dbReference type="ARBA" id="ARBA00022450"/>
    </source>
</evidence>
<feature type="region of interest" description="C-terminal hotdog fold" evidence="5">
    <location>
        <begin position="1099"/>
        <end position="1255"/>
    </location>
</feature>
<dbReference type="SUPFAM" id="SSF52151">
    <property type="entry name" value="FabD/lysophospholipase-like"/>
    <property type="match status" value="1"/>
</dbReference>
<dbReference type="InterPro" id="IPR049552">
    <property type="entry name" value="PKS_DH_N"/>
</dbReference>
<evidence type="ECO:0000259" key="7">
    <source>
        <dbReference type="PROSITE" id="PS52004"/>
    </source>
</evidence>
<evidence type="ECO:0000313" key="9">
    <source>
        <dbReference type="EMBL" id="CRG86478.1"/>
    </source>
</evidence>
<dbReference type="InterPro" id="IPR049900">
    <property type="entry name" value="PKS_mFAS_DH"/>
</dbReference>
<dbReference type="Gene3D" id="3.40.366.10">
    <property type="entry name" value="Malonyl-Coenzyme A Acyl Carrier Protein, domain 2"/>
    <property type="match status" value="1"/>
</dbReference>
<dbReference type="SMART" id="SM00823">
    <property type="entry name" value="PKS_PP"/>
    <property type="match status" value="1"/>
</dbReference>
<dbReference type="InterPro" id="IPR036736">
    <property type="entry name" value="ACP-like_sf"/>
</dbReference>
<dbReference type="InterPro" id="IPR057326">
    <property type="entry name" value="KR_dom"/>
</dbReference>
<gene>
    <name evidence="9" type="ORF">PISL3812_03484</name>
</gene>
<dbReference type="PROSITE" id="PS50075">
    <property type="entry name" value="CARRIER"/>
    <property type="match status" value="1"/>
</dbReference>
<dbReference type="CDD" id="cd05195">
    <property type="entry name" value="enoyl_red"/>
    <property type="match status" value="1"/>
</dbReference>
<dbReference type="InterPro" id="IPR032821">
    <property type="entry name" value="PKS_assoc"/>
</dbReference>
<feature type="domain" description="Carrier" evidence="6">
    <location>
        <begin position="2183"/>
        <end position="2260"/>
    </location>
</feature>
<proteinExistence type="predicted"/>
<dbReference type="InterPro" id="IPR020843">
    <property type="entry name" value="ER"/>
</dbReference>
<dbReference type="Pfam" id="PF21089">
    <property type="entry name" value="PKS_DH_N"/>
    <property type="match status" value="1"/>
</dbReference>
<dbReference type="Pfam" id="PF08659">
    <property type="entry name" value="KR"/>
    <property type="match status" value="1"/>
</dbReference>
<dbReference type="Pfam" id="PF16197">
    <property type="entry name" value="KAsynt_C_assoc"/>
    <property type="match status" value="1"/>
</dbReference>
<dbReference type="PANTHER" id="PTHR43775:SF13">
    <property type="entry name" value="POLYKETIDE SYNTHASE 1"/>
    <property type="match status" value="1"/>
</dbReference>
<evidence type="ECO:0000313" key="10">
    <source>
        <dbReference type="Proteomes" id="UP000054383"/>
    </source>
</evidence>
<feature type="active site" description="Proton donor; for dehydratase activity" evidence="5">
    <location>
        <position position="1164"/>
    </location>
</feature>
<dbReference type="SMART" id="SM00825">
    <property type="entry name" value="PKS_KS"/>
    <property type="match status" value="1"/>
</dbReference>
<dbReference type="Gene3D" id="1.10.1200.10">
    <property type="entry name" value="ACP-like"/>
    <property type="match status" value="1"/>
</dbReference>
<dbReference type="InterPro" id="IPR020806">
    <property type="entry name" value="PKS_PP-bd"/>
</dbReference>
<dbReference type="PROSITE" id="PS00012">
    <property type="entry name" value="PHOSPHOPANTETHEINE"/>
    <property type="match status" value="1"/>
</dbReference>
<dbReference type="SMART" id="SM00826">
    <property type="entry name" value="PKS_DH"/>
    <property type="match status" value="1"/>
</dbReference>
<dbReference type="Gene3D" id="3.90.180.10">
    <property type="entry name" value="Medium-chain alcohol dehydrogenases, catalytic domain"/>
    <property type="match status" value="1"/>
</dbReference>
<feature type="domain" description="PKS/mFAS DH" evidence="8">
    <location>
        <begin position="935"/>
        <end position="1255"/>
    </location>
</feature>
<dbReference type="InterPro" id="IPR020807">
    <property type="entry name" value="PKS_DH"/>
</dbReference>
<evidence type="ECO:0000256" key="2">
    <source>
        <dbReference type="ARBA" id="ARBA00022553"/>
    </source>
</evidence>
<keyword evidence="2" id="KW-0597">Phosphoprotein</keyword>
<dbReference type="Pfam" id="PF02801">
    <property type="entry name" value="Ketoacyl-synt_C"/>
    <property type="match status" value="1"/>
</dbReference>
<feature type="active site" description="Proton acceptor; for dehydratase activity" evidence="5">
    <location>
        <position position="967"/>
    </location>
</feature>
<dbReference type="GO" id="GO:0004315">
    <property type="term" value="F:3-oxoacyl-[acyl-carrier-protein] synthase activity"/>
    <property type="evidence" value="ECO:0007669"/>
    <property type="project" value="InterPro"/>
</dbReference>
<dbReference type="Pfam" id="PF00698">
    <property type="entry name" value="Acyl_transf_1"/>
    <property type="match status" value="1"/>
</dbReference>
<protein>
    <submittedName>
        <fullName evidence="9">Fatty acid synthase</fullName>
    </submittedName>
</protein>
<dbReference type="InterPro" id="IPR013154">
    <property type="entry name" value="ADH-like_N"/>
</dbReference>
<dbReference type="InterPro" id="IPR009081">
    <property type="entry name" value="PP-bd_ACP"/>
</dbReference>
<dbReference type="InterPro" id="IPR036291">
    <property type="entry name" value="NAD(P)-bd_dom_sf"/>
</dbReference>
<keyword evidence="10" id="KW-1185">Reference proteome</keyword>
<dbReference type="Pfam" id="PF14765">
    <property type="entry name" value="PS-DH"/>
    <property type="match status" value="1"/>
</dbReference>
<dbReference type="Pfam" id="PF23114">
    <property type="entry name" value="NAD-bd_HRPKS_sdrA"/>
    <property type="match status" value="1"/>
</dbReference>
<dbReference type="SMART" id="SM00822">
    <property type="entry name" value="PKS_KR"/>
    <property type="match status" value="1"/>
</dbReference>
<evidence type="ECO:0000256" key="5">
    <source>
        <dbReference type="PROSITE-ProRule" id="PRU01363"/>
    </source>
</evidence>
<evidence type="ECO:0000259" key="8">
    <source>
        <dbReference type="PROSITE" id="PS52019"/>
    </source>
</evidence>
<name>A0A0U1LSW1_TALIS</name>
<dbReference type="Gene3D" id="3.40.50.720">
    <property type="entry name" value="NAD(P)-binding Rossmann-like Domain"/>
    <property type="match status" value="2"/>
</dbReference>
<dbReference type="OMA" id="RYPWQHG"/>
<dbReference type="InterPro" id="IPR006162">
    <property type="entry name" value="Ppantetheine_attach_site"/>
</dbReference>
<dbReference type="InterPro" id="IPR016036">
    <property type="entry name" value="Malonyl_transacylase_ACP-bd"/>
</dbReference>
<keyword evidence="1" id="KW-0596">Phosphopantetheine</keyword>
<dbReference type="InterPro" id="IPR042104">
    <property type="entry name" value="PKS_dehydratase_sf"/>
</dbReference>
<evidence type="ECO:0000259" key="6">
    <source>
        <dbReference type="PROSITE" id="PS50075"/>
    </source>
</evidence>
<dbReference type="GO" id="GO:0031177">
    <property type="term" value="F:phosphopantetheine binding"/>
    <property type="evidence" value="ECO:0007669"/>
    <property type="project" value="InterPro"/>
</dbReference>
<dbReference type="PROSITE" id="PS52004">
    <property type="entry name" value="KS3_2"/>
    <property type="match status" value="1"/>
</dbReference>
<dbReference type="InterPro" id="IPR001227">
    <property type="entry name" value="Ac_transferase_dom_sf"/>
</dbReference>
<dbReference type="GO" id="GO:0030639">
    <property type="term" value="P:polyketide biosynthetic process"/>
    <property type="evidence" value="ECO:0007669"/>
    <property type="project" value="UniProtKB-ARBA"/>
</dbReference>
<dbReference type="InterPro" id="IPR011032">
    <property type="entry name" value="GroES-like_sf"/>
</dbReference>
<dbReference type="Gene3D" id="3.30.70.3290">
    <property type="match status" value="1"/>
</dbReference>
<dbReference type="PANTHER" id="PTHR43775">
    <property type="entry name" value="FATTY ACID SYNTHASE"/>
    <property type="match status" value="1"/>
</dbReference>
<dbReference type="Gene3D" id="3.10.129.110">
    <property type="entry name" value="Polyketide synthase dehydratase"/>
    <property type="match status" value="1"/>
</dbReference>
<dbReference type="Pfam" id="PF23297">
    <property type="entry name" value="ACP_SdgA_C"/>
    <property type="match status" value="1"/>
</dbReference>
<evidence type="ECO:0000256" key="4">
    <source>
        <dbReference type="ARBA" id="ARBA00023268"/>
    </source>
</evidence>
<dbReference type="CDD" id="cd00833">
    <property type="entry name" value="PKS"/>
    <property type="match status" value="1"/>
</dbReference>